<proteinExistence type="predicted"/>
<dbReference type="AlphaFoldDB" id="A0A2P2QT32"/>
<dbReference type="EMBL" id="GGEC01089698">
    <property type="protein sequence ID" value="MBX70182.1"/>
    <property type="molecule type" value="Transcribed_RNA"/>
</dbReference>
<organism evidence="1">
    <name type="scientific">Rhizophora mucronata</name>
    <name type="common">Asiatic mangrove</name>
    <dbReference type="NCBI Taxonomy" id="61149"/>
    <lineage>
        <taxon>Eukaryota</taxon>
        <taxon>Viridiplantae</taxon>
        <taxon>Streptophyta</taxon>
        <taxon>Embryophyta</taxon>
        <taxon>Tracheophyta</taxon>
        <taxon>Spermatophyta</taxon>
        <taxon>Magnoliopsida</taxon>
        <taxon>eudicotyledons</taxon>
        <taxon>Gunneridae</taxon>
        <taxon>Pentapetalae</taxon>
        <taxon>rosids</taxon>
        <taxon>fabids</taxon>
        <taxon>Malpighiales</taxon>
        <taxon>Rhizophoraceae</taxon>
        <taxon>Rhizophora</taxon>
    </lineage>
</organism>
<sequence length="30" mass="3625">MFDYSGNLYCSTGTRIRWLLDYEISQMDDM</sequence>
<name>A0A2P2QT32_RHIMU</name>
<evidence type="ECO:0000313" key="1">
    <source>
        <dbReference type="EMBL" id="MBX70182.1"/>
    </source>
</evidence>
<accession>A0A2P2QT32</accession>
<protein>
    <submittedName>
        <fullName evidence="1">Uncharacterized protein</fullName>
    </submittedName>
</protein>
<reference evidence="1" key="1">
    <citation type="submission" date="2018-02" db="EMBL/GenBank/DDBJ databases">
        <title>Rhizophora mucronata_Transcriptome.</title>
        <authorList>
            <person name="Meera S.P."/>
            <person name="Sreeshan A."/>
            <person name="Augustine A."/>
        </authorList>
    </citation>
    <scope>NUCLEOTIDE SEQUENCE</scope>
    <source>
        <tissue evidence="1">Leaf</tissue>
    </source>
</reference>